<gene>
    <name evidence="2" type="ORF">TOLI1172_LOCUS8200</name>
</gene>
<protein>
    <submittedName>
        <fullName evidence="2">Uncharacterized protein</fullName>
    </submittedName>
</protein>
<dbReference type="AlphaFoldDB" id="A0A7S0ZJG9"/>
<accession>A0A7S0ZJG9</accession>
<evidence type="ECO:0000256" key="1">
    <source>
        <dbReference type="SAM" id="MobiDB-lite"/>
    </source>
</evidence>
<feature type="region of interest" description="Disordered" evidence="1">
    <location>
        <begin position="14"/>
        <end position="79"/>
    </location>
</feature>
<feature type="compositionally biased region" description="Basic and acidic residues" evidence="1">
    <location>
        <begin position="62"/>
        <end position="75"/>
    </location>
</feature>
<dbReference type="EMBL" id="HBFP01011347">
    <property type="protein sequence ID" value="CAD8823802.1"/>
    <property type="molecule type" value="Transcribed_RNA"/>
</dbReference>
<organism evidence="2">
    <name type="scientific">Timspurckia oligopyrenoides</name>
    <dbReference type="NCBI Taxonomy" id="708627"/>
    <lineage>
        <taxon>Eukaryota</taxon>
        <taxon>Rhodophyta</taxon>
        <taxon>Bangiophyceae</taxon>
        <taxon>Porphyridiales</taxon>
        <taxon>Porphyridiaceae</taxon>
        <taxon>Timspurckia</taxon>
    </lineage>
</organism>
<evidence type="ECO:0000313" key="2">
    <source>
        <dbReference type="EMBL" id="CAD8823802.1"/>
    </source>
</evidence>
<proteinExistence type="predicted"/>
<sequence length="146" mass="16636">MYRMDIMKKMNSNPWEKVTSDDSAEKGLIMPTGSRPGCYYQSPRSANCLGPPNRNRKSKRNSMNEKLEMSDDQKFHSYSPRPLASERLRATAACENLVNHPAFDSSLCQSSNESECTISPGVIYAPRRTITLQGRRRLSTLWEEEN</sequence>
<reference evidence="2" key="1">
    <citation type="submission" date="2021-01" db="EMBL/GenBank/DDBJ databases">
        <authorList>
            <person name="Corre E."/>
            <person name="Pelletier E."/>
            <person name="Niang G."/>
            <person name="Scheremetjew M."/>
            <person name="Finn R."/>
            <person name="Kale V."/>
            <person name="Holt S."/>
            <person name="Cochrane G."/>
            <person name="Meng A."/>
            <person name="Brown T."/>
            <person name="Cohen L."/>
        </authorList>
    </citation>
    <scope>NUCLEOTIDE SEQUENCE</scope>
    <source>
        <strain evidence="2">CCMP3278</strain>
    </source>
</reference>
<name>A0A7S0ZJG9_9RHOD</name>